<dbReference type="Gene3D" id="2.40.10.10">
    <property type="entry name" value="Trypsin-like serine proteases"/>
    <property type="match status" value="1"/>
</dbReference>
<dbReference type="GO" id="GO:0006508">
    <property type="term" value="P:proteolysis"/>
    <property type="evidence" value="ECO:0007669"/>
    <property type="project" value="InterPro"/>
</dbReference>
<dbReference type="EMBL" id="FNLC01000001">
    <property type="protein sequence ID" value="SDQ54775.1"/>
    <property type="molecule type" value="Genomic_DNA"/>
</dbReference>
<sequence length="433" mass="46694">MPATQEYEYLLECENVIGVDYDESENRVTVFVSQKRPKDCLDDEDDVEKRVVEAGHDADVDVVDAGYDETKEGFDALSVLEPMPEAAPGRQDRHRPVPGGVSEINVDSTAGTGGPYPARVEDASAAAWSDDVDEGDLVRLSNNHVYARSNAADFGEPILQPSPEDGGDEGDAVGELVGYVPIEDEALVDVAARSVDRGQESATYYELEADWPTGVRREEYADPRGETVTKTGRTTGVTSADVEATSASVRVEFGEQGAILFRDQLVTGYMSEPGDSGSPVFLENGELVGLLFAGSSRQTICNRIANVEAELGVEILVTEPDEEDENNEKGEDEEVPVYTTTMDHTVTVDLEAQSPELEALEFDGELQPGTTVDVTATLSGEPGEYWLAVEDERTTVSIDEDGDGEGTLSVWIPDDASPSTTLRIRGGPIETLE</sequence>
<dbReference type="InterPro" id="IPR001254">
    <property type="entry name" value="Trypsin_dom"/>
</dbReference>
<dbReference type="InterPro" id="IPR043504">
    <property type="entry name" value="Peptidase_S1_PA_chymotrypsin"/>
</dbReference>
<dbReference type="STRING" id="1095778.SAMN04489842_1134"/>
<organism evidence="3 4">
    <name type="scientific">Natronobacterium texcoconense</name>
    <dbReference type="NCBI Taxonomy" id="1095778"/>
    <lineage>
        <taxon>Archaea</taxon>
        <taxon>Methanobacteriati</taxon>
        <taxon>Methanobacteriota</taxon>
        <taxon>Stenosarchaea group</taxon>
        <taxon>Halobacteria</taxon>
        <taxon>Halobacteriales</taxon>
        <taxon>Natrialbaceae</taxon>
        <taxon>Natronobacterium</taxon>
    </lineage>
</organism>
<name>A0A1H1BS70_NATTX</name>
<dbReference type="RefSeq" id="WP_090378546.1">
    <property type="nucleotide sequence ID" value="NZ_FNLC01000001.1"/>
</dbReference>
<evidence type="ECO:0000313" key="3">
    <source>
        <dbReference type="EMBL" id="SDQ54775.1"/>
    </source>
</evidence>
<dbReference type="Pfam" id="PF00089">
    <property type="entry name" value="Trypsin"/>
    <property type="match status" value="1"/>
</dbReference>
<reference evidence="4" key="1">
    <citation type="submission" date="2016-10" db="EMBL/GenBank/DDBJ databases">
        <authorList>
            <person name="Varghese N."/>
            <person name="Submissions S."/>
        </authorList>
    </citation>
    <scope>NUCLEOTIDE SEQUENCE [LARGE SCALE GENOMIC DNA]</scope>
    <source>
        <strain evidence="4">DSM 24767</strain>
    </source>
</reference>
<dbReference type="Proteomes" id="UP000198848">
    <property type="component" value="Unassembled WGS sequence"/>
</dbReference>
<accession>A0A1H1BS70</accession>
<protein>
    <recommendedName>
        <fullName evidence="2">Peptidase S1 domain-containing protein</fullName>
    </recommendedName>
</protein>
<dbReference type="GO" id="GO:0004252">
    <property type="term" value="F:serine-type endopeptidase activity"/>
    <property type="evidence" value="ECO:0007669"/>
    <property type="project" value="InterPro"/>
</dbReference>
<gene>
    <name evidence="3" type="ORF">SAMN04489842_1134</name>
</gene>
<evidence type="ECO:0000259" key="2">
    <source>
        <dbReference type="Pfam" id="PF00089"/>
    </source>
</evidence>
<feature type="domain" description="Peptidase S1" evidence="2">
    <location>
        <begin position="225"/>
        <end position="298"/>
    </location>
</feature>
<dbReference type="InterPro" id="IPR009003">
    <property type="entry name" value="Peptidase_S1_PA"/>
</dbReference>
<dbReference type="SUPFAM" id="SSF50494">
    <property type="entry name" value="Trypsin-like serine proteases"/>
    <property type="match status" value="1"/>
</dbReference>
<proteinExistence type="predicted"/>
<dbReference type="AlphaFoldDB" id="A0A1H1BS70"/>
<evidence type="ECO:0000313" key="4">
    <source>
        <dbReference type="Proteomes" id="UP000198848"/>
    </source>
</evidence>
<feature type="region of interest" description="Disordered" evidence="1">
    <location>
        <begin position="82"/>
        <end position="112"/>
    </location>
</feature>
<keyword evidence="4" id="KW-1185">Reference proteome</keyword>
<evidence type="ECO:0000256" key="1">
    <source>
        <dbReference type="SAM" id="MobiDB-lite"/>
    </source>
</evidence>
<dbReference type="OrthoDB" id="350653at2157"/>